<name>A0ABY5PHY9_9ACTN</name>
<dbReference type="EMBL" id="CP088295">
    <property type="protein sequence ID" value="UUY04304.1"/>
    <property type="molecule type" value="Genomic_DNA"/>
</dbReference>
<dbReference type="InterPro" id="IPR016167">
    <property type="entry name" value="FAD-bd_PCMH_sub1"/>
</dbReference>
<evidence type="ECO:0000256" key="5">
    <source>
        <dbReference type="ARBA" id="ARBA00023002"/>
    </source>
</evidence>
<accession>A0ABY5PHY9</accession>
<evidence type="ECO:0000256" key="4">
    <source>
        <dbReference type="ARBA" id="ARBA00022827"/>
    </source>
</evidence>
<dbReference type="InterPro" id="IPR050416">
    <property type="entry name" value="FAD-linked_Oxidoreductase"/>
</dbReference>
<evidence type="ECO:0000256" key="3">
    <source>
        <dbReference type="ARBA" id="ARBA00022630"/>
    </source>
</evidence>
<protein>
    <submittedName>
        <fullName evidence="7">FAD-binding oxidoreductase</fullName>
    </submittedName>
</protein>
<dbReference type="PROSITE" id="PS51387">
    <property type="entry name" value="FAD_PCMH"/>
    <property type="match status" value="1"/>
</dbReference>
<sequence>MTADEFDGALLRRGDAGYEDARRATMWNAFVPDRFPDVIVQAATEQDAVRAVRLARDEGLRIGVRSGGHSWAGNHVRDGGMLLDVSRLDEVTVNPASSRATVGPGRAGTSLLEELAEHDLFFPGGHCVGVCVGGYLLQGGFGWNGRVHGPACQSVEAIDVVTAEGELVRADATQHADLYWAARGAGPGFFGVVTRFHVRVYPLPKVIANGVYLYPLDVLEELFTWAAEIGPRVARTMELMLLIHRDEAGEVEIAVTAPTLVDTDEEADEVLAILESCPVRDRARLAMPNLRVTMADLFAGSHAIYPDEHRYVADNMWTHAPVADLLPGIRAIAESMPPAPSHFLWMNWDPAGGPPREDMAFSVEDTTYLAMYGVWEDPALDDARVDWATSHMRAMSPLASGIQLADENLGRRPAKFVSDANLARLDEIRAAYDPDGRFHPWMGRL</sequence>
<dbReference type="InterPro" id="IPR016166">
    <property type="entry name" value="FAD-bd_PCMH"/>
</dbReference>
<feature type="domain" description="FAD-binding PCMH-type" evidence="6">
    <location>
        <begin position="32"/>
        <end position="203"/>
    </location>
</feature>
<evidence type="ECO:0000313" key="8">
    <source>
        <dbReference type="Proteomes" id="UP001058860"/>
    </source>
</evidence>
<dbReference type="PANTHER" id="PTHR42973">
    <property type="entry name" value="BINDING OXIDOREDUCTASE, PUTATIVE (AFU_ORTHOLOGUE AFUA_1G17690)-RELATED"/>
    <property type="match status" value="1"/>
</dbReference>
<proteinExistence type="inferred from homology"/>
<dbReference type="Pfam" id="PF01565">
    <property type="entry name" value="FAD_binding_4"/>
    <property type="match status" value="1"/>
</dbReference>
<comment type="similarity">
    <text evidence="2">Belongs to the oxygen-dependent FAD-linked oxidoreductase family.</text>
</comment>
<keyword evidence="5" id="KW-0560">Oxidoreductase</keyword>
<dbReference type="SUPFAM" id="SSF56176">
    <property type="entry name" value="FAD-binding/transporter-associated domain-like"/>
    <property type="match status" value="1"/>
</dbReference>
<gene>
    <name evidence="7" type="ORF">LRS13_01870</name>
</gene>
<evidence type="ECO:0000313" key="7">
    <source>
        <dbReference type="EMBL" id="UUY04304.1"/>
    </source>
</evidence>
<dbReference type="InterPro" id="IPR036318">
    <property type="entry name" value="FAD-bd_PCMH-like_sf"/>
</dbReference>
<keyword evidence="4" id="KW-0274">FAD</keyword>
<dbReference type="PANTHER" id="PTHR42973:SF39">
    <property type="entry name" value="FAD-BINDING PCMH-TYPE DOMAIN-CONTAINING PROTEIN"/>
    <property type="match status" value="1"/>
</dbReference>
<organism evidence="7 8">
    <name type="scientific">Svornostia abyssi</name>
    <dbReference type="NCBI Taxonomy" id="2898438"/>
    <lineage>
        <taxon>Bacteria</taxon>
        <taxon>Bacillati</taxon>
        <taxon>Actinomycetota</taxon>
        <taxon>Thermoleophilia</taxon>
        <taxon>Solirubrobacterales</taxon>
        <taxon>Baekduiaceae</taxon>
        <taxon>Svornostia</taxon>
    </lineage>
</organism>
<evidence type="ECO:0000256" key="2">
    <source>
        <dbReference type="ARBA" id="ARBA00005466"/>
    </source>
</evidence>
<dbReference type="Gene3D" id="3.30.465.10">
    <property type="match status" value="1"/>
</dbReference>
<comment type="cofactor">
    <cofactor evidence="1">
        <name>FAD</name>
        <dbReference type="ChEBI" id="CHEBI:57692"/>
    </cofactor>
</comment>
<dbReference type="Gene3D" id="3.40.462.20">
    <property type="match status" value="1"/>
</dbReference>
<dbReference type="InterPro" id="IPR006094">
    <property type="entry name" value="Oxid_FAD_bind_N"/>
</dbReference>
<keyword evidence="3" id="KW-0285">Flavoprotein</keyword>
<dbReference type="Gene3D" id="3.30.43.10">
    <property type="entry name" value="Uridine Diphospho-n-acetylenolpyruvylglucosamine Reductase, domain 2"/>
    <property type="match status" value="1"/>
</dbReference>
<evidence type="ECO:0000256" key="1">
    <source>
        <dbReference type="ARBA" id="ARBA00001974"/>
    </source>
</evidence>
<keyword evidence="8" id="KW-1185">Reference proteome</keyword>
<dbReference type="InterPro" id="IPR016169">
    <property type="entry name" value="FAD-bd_PCMH_sub2"/>
</dbReference>
<dbReference type="RefSeq" id="WP_353864789.1">
    <property type="nucleotide sequence ID" value="NZ_CP088295.1"/>
</dbReference>
<evidence type="ECO:0000259" key="6">
    <source>
        <dbReference type="PROSITE" id="PS51387"/>
    </source>
</evidence>
<reference evidence="8" key="1">
    <citation type="submission" date="2021-11" db="EMBL/GenBank/DDBJ databases">
        <title>Cultivation dependent microbiological survey of springs from the worlds oldest radium mine currently devoted to the extraction of radon-saturated water.</title>
        <authorList>
            <person name="Kapinusova G."/>
            <person name="Smrhova T."/>
            <person name="Strejcek M."/>
            <person name="Suman J."/>
            <person name="Jani K."/>
            <person name="Pajer P."/>
            <person name="Uhlik O."/>
        </authorList>
    </citation>
    <scope>NUCLEOTIDE SEQUENCE [LARGE SCALE GENOMIC DNA]</scope>
    <source>
        <strain evidence="8">J379</strain>
    </source>
</reference>
<dbReference type="Proteomes" id="UP001058860">
    <property type="component" value="Chromosome"/>
</dbReference>